<dbReference type="InterPro" id="IPR051790">
    <property type="entry name" value="Cytochrome_c-biogenesis_DsbD"/>
</dbReference>
<evidence type="ECO:0000256" key="3">
    <source>
        <dbReference type="ARBA" id="ARBA00022692"/>
    </source>
</evidence>
<comment type="subcellular location">
    <subcellularLocation>
        <location evidence="1">Membrane</location>
        <topology evidence="1">Multi-pass membrane protein</topology>
    </subcellularLocation>
</comment>
<dbReference type="EMBL" id="LGUG01000009">
    <property type="protein sequence ID" value="KON90789.1"/>
    <property type="molecule type" value="Genomic_DNA"/>
</dbReference>
<dbReference type="AlphaFoldDB" id="A0A0D1WIK0"/>
<dbReference type="Proteomes" id="UP000182836">
    <property type="component" value="Unassembled WGS sequence"/>
</dbReference>
<dbReference type="Pfam" id="PF02683">
    <property type="entry name" value="DsbD_TM"/>
    <property type="match status" value="1"/>
</dbReference>
<evidence type="ECO:0000313" key="11">
    <source>
        <dbReference type="Proteomes" id="UP000182836"/>
    </source>
</evidence>
<keyword evidence="4 6" id="KW-1133">Transmembrane helix</keyword>
<keyword evidence="3 6" id="KW-0812">Transmembrane</keyword>
<reference evidence="8 10" key="1">
    <citation type="submission" date="2015-07" db="EMBL/GenBank/DDBJ databases">
        <title>Fjat-14205 dsm 2895.</title>
        <authorList>
            <person name="Liu B."/>
            <person name="Wang J."/>
            <person name="Zhu Y."/>
            <person name="Liu G."/>
            <person name="Chen Q."/>
            <person name="Chen Z."/>
            <person name="Lan J."/>
            <person name="Che J."/>
            <person name="Ge C."/>
            <person name="Shi H."/>
            <person name="Pan Z."/>
            <person name="Liu X."/>
        </authorList>
    </citation>
    <scope>NUCLEOTIDE SEQUENCE [LARGE SCALE GENOMIC DNA]</scope>
    <source>
        <strain evidence="8 10">DSM 2895</strain>
    </source>
</reference>
<dbReference type="PANTHER" id="PTHR31272">
    <property type="entry name" value="CYTOCHROME C-TYPE BIOGENESIS PROTEIN HI_1454-RELATED"/>
    <property type="match status" value="1"/>
</dbReference>
<evidence type="ECO:0000259" key="7">
    <source>
        <dbReference type="Pfam" id="PF02683"/>
    </source>
</evidence>
<dbReference type="PATRIC" id="fig|47500.12.peg.477"/>
<dbReference type="EMBL" id="FNED01000014">
    <property type="protein sequence ID" value="SDJ26232.1"/>
    <property type="molecule type" value="Genomic_DNA"/>
</dbReference>
<dbReference type="Proteomes" id="UP000037269">
    <property type="component" value="Unassembled WGS sequence"/>
</dbReference>
<evidence type="ECO:0000313" key="10">
    <source>
        <dbReference type="Proteomes" id="UP000037269"/>
    </source>
</evidence>
<dbReference type="GO" id="GO:0016020">
    <property type="term" value="C:membrane"/>
    <property type="evidence" value="ECO:0007669"/>
    <property type="project" value="UniProtKB-SubCell"/>
</dbReference>
<reference evidence="9 11" key="2">
    <citation type="submission" date="2016-10" db="EMBL/GenBank/DDBJ databases">
        <authorList>
            <person name="de Groot N.N."/>
        </authorList>
    </citation>
    <scope>NUCLEOTIDE SEQUENCE [LARGE SCALE GENOMIC DNA]</scope>
    <source>
        <strain evidence="9 11">DSM 2895</strain>
    </source>
</reference>
<sequence length="240" mass="26719">MQQSVSVSFAWFAGLISFFSPCVFPLIPAYITHLTGGMVQDDKLAIRRGTLLVRSLFFIIGFSIIFVIFGATASYLGQFLRSNRELFEQLSGILIVIFGFQTIGWLKLGFLAREKRFDMSRIQAGKWFSSLLLGMAFAAGWTPCVGLALSSILLLAGNAETVNTGMFLLSVYSLGLAIPFFIISFIMLYSVKAIRRLNRWMPVIKNVSGWILIAMGVLIYTGQMQRLSAWLSSFTLFTGI</sequence>
<evidence type="ECO:0000256" key="5">
    <source>
        <dbReference type="ARBA" id="ARBA00023136"/>
    </source>
</evidence>
<feature type="domain" description="Cytochrome C biogenesis protein transmembrane" evidence="7">
    <location>
        <begin position="10"/>
        <end position="220"/>
    </location>
</feature>
<feature type="transmembrane region" description="Helical" evidence="6">
    <location>
        <begin position="131"/>
        <end position="155"/>
    </location>
</feature>
<feature type="transmembrane region" description="Helical" evidence="6">
    <location>
        <begin position="203"/>
        <end position="222"/>
    </location>
</feature>
<evidence type="ECO:0000256" key="6">
    <source>
        <dbReference type="SAM" id="Phobius"/>
    </source>
</evidence>
<feature type="transmembrane region" description="Helical" evidence="6">
    <location>
        <begin position="89"/>
        <end position="110"/>
    </location>
</feature>
<evidence type="ECO:0000313" key="9">
    <source>
        <dbReference type="EMBL" id="SDJ26232.1"/>
    </source>
</evidence>
<dbReference type="STRING" id="47500.AF333_27530"/>
<organism evidence="8 10">
    <name type="scientific">Aneurinibacillus migulanus</name>
    <name type="common">Bacillus migulanus</name>
    <dbReference type="NCBI Taxonomy" id="47500"/>
    <lineage>
        <taxon>Bacteria</taxon>
        <taxon>Bacillati</taxon>
        <taxon>Bacillota</taxon>
        <taxon>Bacilli</taxon>
        <taxon>Bacillales</taxon>
        <taxon>Paenibacillaceae</taxon>
        <taxon>Aneurinibacillus group</taxon>
        <taxon>Aneurinibacillus</taxon>
    </lineage>
</organism>
<feature type="transmembrane region" description="Helical" evidence="6">
    <location>
        <begin position="167"/>
        <end position="191"/>
    </location>
</feature>
<gene>
    <name evidence="8" type="ORF">AF333_27530</name>
    <name evidence="9" type="ORF">SAMN04487909_114120</name>
</gene>
<feature type="transmembrane region" description="Helical" evidence="6">
    <location>
        <begin position="6"/>
        <end position="31"/>
    </location>
</feature>
<name>A0A0D1WIK0_ANEMI</name>
<feature type="transmembrane region" description="Helical" evidence="6">
    <location>
        <begin position="51"/>
        <end position="77"/>
    </location>
</feature>
<evidence type="ECO:0000313" key="8">
    <source>
        <dbReference type="EMBL" id="KON90789.1"/>
    </source>
</evidence>
<dbReference type="RefSeq" id="WP_043064319.1">
    <property type="nucleotide sequence ID" value="NZ_BJOA01000172.1"/>
</dbReference>
<keyword evidence="5 6" id="KW-0472">Membrane</keyword>
<evidence type="ECO:0000256" key="1">
    <source>
        <dbReference type="ARBA" id="ARBA00004141"/>
    </source>
</evidence>
<evidence type="ECO:0000256" key="2">
    <source>
        <dbReference type="ARBA" id="ARBA00006143"/>
    </source>
</evidence>
<dbReference type="OrthoDB" id="9803065at2"/>
<evidence type="ECO:0000256" key="4">
    <source>
        <dbReference type="ARBA" id="ARBA00022989"/>
    </source>
</evidence>
<accession>A0A0D1WIK0</accession>
<dbReference type="PANTHER" id="PTHR31272:SF4">
    <property type="entry name" value="CYTOCHROME C-TYPE BIOGENESIS PROTEIN HI_1454-RELATED"/>
    <property type="match status" value="1"/>
</dbReference>
<protein>
    <submittedName>
        <fullName evidence="8">Cytochrome C biogenesis protein DsbD</fullName>
    </submittedName>
    <submittedName>
        <fullName evidence="9">Cytochrome c-type biogenesis protein</fullName>
    </submittedName>
</protein>
<keyword evidence="10" id="KW-1185">Reference proteome</keyword>
<dbReference type="InterPro" id="IPR003834">
    <property type="entry name" value="Cyt_c_assmbl_TM_dom"/>
</dbReference>
<proteinExistence type="inferred from homology"/>
<dbReference type="GeneID" id="42308883"/>
<dbReference type="GO" id="GO:0017004">
    <property type="term" value="P:cytochrome complex assembly"/>
    <property type="evidence" value="ECO:0007669"/>
    <property type="project" value="InterPro"/>
</dbReference>
<comment type="similarity">
    <text evidence="2">Belongs to the DsbD family.</text>
</comment>